<gene>
    <name evidence="12" type="ORF">AURANDRAFT_71397</name>
</gene>
<feature type="transmembrane region" description="Helical" evidence="9">
    <location>
        <begin position="1027"/>
        <end position="1045"/>
    </location>
</feature>
<dbReference type="InterPro" id="IPR036640">
    <property type="entry name" value="ABC1_TM_sf"/>
</dbReference>
<dbReference type="InterPro" id="IPR039448">
    <property type="entry name" value="Beta_helix"/>
</dbReference>
<dbReference type="Gene3D" id="3.40.50.300">
    <property type="entry name" value="P-loop containing nucleotide triphosphate hydrolases"/>
    <property type="match status" value="2"/>
</dbReference>
<feature type="transmembrane region" description="Helical" evidence="9">
    <location>
        <begin position="1576"/>
        <end position="1599"/>
    </location>
</feature>
<dbReference type="Proteomes" id="UP000002729">
    <property type="component" value="Unassembled WGS sequence"/>
</dbReference>
<comment type="subcellular location">
    <subcellularLocation>
        <location evidence="1">Membrane</location>
        <topology evidence="1">Multi-pass membrane protein</topology>
    </subcellularLocation>
</comment>
<dbReference type="RefSeq" id="XP_009035703.1">
    <property type="nucleotide sequence ID" value="XM_009037455.1"/>
</dbReference>
<dbReference type="Gene3D" id="2.160.20.10">
    <property type="entry name" value="Single-stranded right-handed beta-helix, Pectin lyase-like"/>
    <property type="match status" value="1"/>
</dbReference>
<dbReference type="PROSITE" id="PS50929">
    <property type="entry name" value="ABC_TM1F"/>
    <property type="match status" value="2"/>
</dbReference>
<dbReference type="InterPro" id="IPR044746">
    <property type="entry name" value="ABCC_6TM_D1"/>
</dbReference>
<dbReference type="InterPro" id="IPR011050">
    <property type="entry name" value="Pectin_lyase_fold/virulence"/>
</dbReference>
<dbReference type="CDD" id="cd18604">
    <property type="entry name" value="ABC_6TM_VMR1_D2_like"/>
    <property type="match status" value="1"/>
</dbReference>
<dbReference type="Pfam" id="PF00664">
    <property type="entry name" value="ABC_membrane"/>
    <property type="match status" value="2"/>
</dbReference>
<evidence type="ECO:0000256" key="8">
    <source>
        <dbReference type="ARBA" id="ARBA00023136"/>
    </source>
</evidence>
<evidence type="ECO:0000313" key="12">
    <source>
        <dbReference type="EMBL" id="EGB09656.1"/>
    </source>
</evidence>
<evidence type="ECO:0000256" key="5">
    <source>
        <dbReference type="ARBA" id="ARBA00022741"/>
    </source>
</evidence>
<keyword evidence="7 9" id="KW-1133">Transmembrane helix</keyword>
<dbReference type="PANTHER" id="PTHR24223:SF415">
    <property type="entry name" value="FI20190P1"/>
    <property type="match status" value="1"/>
</dbReference>
<accession>F0Y696</accession>
<feature type="transmembrane region" description="Helical" evidence="9">
    <location>
        <begin position="1202"/>
        <end position="1229"/>
    </location>
</feature>
<dbReference type="InterPro" id="IPR012334">
    <property type="entry name" value="Pectin_lyas_fold"/>
</dbReference>
<evidence type="ECO:0000256" key="3">
    <source>
        <dbReference type="ARBA" id="ARBA00022692"/>
    </source>
</evidence>
<dbReference type="eggNOG" id="KOG0054">
    <property type="taxonomic scope" value="Eukaryota"/>
</dbReference>
<dbReference type="KEGG" id="aaf:AURANDRAFT_71397"/>
<dbReference type="PROSITE" id="PS00211">
    <property type="entry name" value="ABC_TRANSPORTER_1"/>
    <property type="match status" value="2"/>
</dbReference>
<name>F0Y696_AURAN</name>
<dbReference type="InterPro" id="IPR006626">
    <property type="entry name" value="PbH1"/>
</dbReference>
<dbReference type="SUPFAM" id="SSF51126">
    <property type="entry name" value="Pectin lyase-like"/>
    <property type="match status" value="1"/>
</dbReference>
<sequence length="2154" mass="227402">MSVAAAVAGGVRSGGLAMLAARSGSPGTACASRLRVDVDGDDAADVSACASLRTVGAALALARSTNARAIELGPGDHRLAETAVLGAGDANLRLVGDAGARLSGGLAVPDTCWTSAGGDVWTCDLGSDAALAARSRKRFRSLRIGDARATPARYPNERDRGAAASFLYCNQTVLLDNRTWAITLAPAASSGAALPDWLLSPHWRGARARAWPIYSWNNFEGALRRADEGALDALSDRGASFDDPWFLVDCALPAGSACDDWDGNLDQGSRLYVYGAADALDEVGEWSWDEASDVVSIVSSSRPDTVVVPTLSTLLEIGVGADGVEVAGVTFADCDYDSYGFQLSPDASGGRWEPGIPHDAALRVHGAHDVVVRDCVFSNLGGGGVLIAEASARAVVRDSEFRNLGQSAVFLSGNGTTQPRFATIVDNAMSGVGEVLAAAGGLVCATCSHARFERNAVERSGRWGVNFKTSDVQAAHSENNTIAENVFRDIGTATADTGAVYLVADDGDTRFNSTIRWNRMVNVMGVKSEWSGGGGILETPASSYGVYLDNSASGVTVRGNVVADVATAAYFVHEGRANHFFDNVAYNVSNARKSGGVNKAVSGGDAAYYARGKNNSFARNVVAFSSSLPTRTLWYGDDDALGYVDFNVYYAYGTDEERFQLFFNNSDLTPAGNWTEWLAAGKDRRSTIDAAPKFRDAAALDLCLEDDSPAFKLGFEAIPAHICAAVSTPVLVEVALFAVALLHLVVAAARRRTARPVSELAAPLLSTRDDAYAVVVDDEHAVKKTWSKDVGFGFTTQTLGCALAVYFLFAAVFFAQDGGALDEPAKAARVLRHALRCLAWCCAVYAEGVALRCARVRSRTFCFVFYAAAAAVDARETAAAFAAADCRVWAAALECVVFLVACDRRPVRREASSALPPEWRCSLASYFSFAWLEDLIAVGSKRPLAAADLPPPADGDRAARVLEAWGPPPATGSLWLFTLRRCGWRYGLQTFYRLVPTLVNGFASPFALNVVITFVQSRPAPGPVPPLVLAAAAGVAFLPVVAIFGDTHNVKIGRRLGVRARAYLTGCVLDALARSPCGAAEPGVVTNLVSVDAANVVNYMVQGQLLWAAALQLTLNILLLLDVLGAAGLFGVGVLVALMPASRAMKRRLARLQTQLMAKRDGRMRVIHEVIAGIRVVKAFGWEPEFAARVAAARAAEVRALAAYLYTTAAMLGVVLGAPSWIGIVTFLVHTQLLHRDLTAAQAFTALTLFNLLRWPLNALPDALNHWIQAKVAFARFEAFIRAAPPAEAGAAARDAGDIALAGTFSWPGADSPALQELDVVVRRGRLTCVYGPTASGKSSLLLALLGELDGPGARRRAAYVAQAPWILRATARDNVLFGTAYDAARYAAVVRACALDDDFARLAAGDLTEIGERGATLSGGQRQRLALARAAYADADLYVFDDVLSALDAHVGAHVFRRVVRDLLRGKTVVLATHQVALTEADADARAGQESEIPNFKGSYLGRFPLADAAVWLDGAGRAAARPPDLRAAEARRGRDADDVAPGAAAAKTAAADGRLVRAEAQQVGATKLAVYGRYFVDCGGASFLVPMAALLVGYQVLLNGQALALKAWVAALELENSGAAQRSKYVFFASATFGTLCLTRLAIAKGSLRGSRKVHDRVVAAVLAAPLAWFEATPAGRVLNRCASDVQTIDKDLMNELAMLAQYVLSLAGIVAVILYEIPVAAASVAPMVGFSYVFAGRYYACERRRNRELKRLEASTRSPVFGAVAELASGARPRLVTARAFGATGRLREDCLRRVDVNSSALYQLFAVNSWLVVRLRCLGALVNGCVVAYALARAADLDGATVGLALSYSLGVTQAVTFTIKQHATVEMAANALERADEYARLPRERADGRARPPGWPAKGRVAFEAVSLAYASAPDAPALRGVSFAVDGGERLGVCGRTGAGKSSLVAALFRLVEPAGGRVLVDGVDVAALRLADLRGSLSLIPQEPTLFRGSVRANLDPFGARSDAEIAAALARVAFRRSDLDAAVDDRGANFSAGEQQLLCLARALLRRSRILVLDEATASVDEGADARIQAALRGDDLAATTLLVIAHRLATIADFDKVAVLARGALVECDAPGALLGDPGSAFYDLCAATGDLAGLVARARGAAVR</sequence>
<dbReference type="SMART" id="SM00382">
    <property type="entry name" value="AAA"/>
    <property type="match status" value="2"/>
</dbReference>
<dbReference type="InterPro" id="IPR011527">
    <property type="entry name" value="ABC1_TM_dom"/>
</dbReference>
<feature type="transmembrane region" description="Helical" evidence="9">
    <location>
        <begin position="833"/>
        <end position="851"/>
    </location>
</feature>
<feature type="transmembrane region" description="Helical" evidence="9">
    <location>
        <begin position="990"/>
        <end position="1015"/>
    </location>
</feature>
<dbReference type="InterPro" id="IPR027417">
    <property type="entry name" value="P-loop_NTPase"/>
</dbReference>
<feature type="transmembrane region" description="Helical" evidence="9">
    <location>
        <begin position="1627"/>
        <end position="1645"/>
    </location>
</feature>
<evidence type="ECO:0000256" key="4">
    <source>
        <dbReference type="ARBA" id="ARBA00022737"/>
    </source>
</evidence>
<dbReference type="FunFam" id="1.20.1560.10:FF:000013">
    <property type="entry name" value="ABC transporter C family member 2"/>
    <property type="match status" value="1"/>
</dbReference>
<keyword evidence="3 9" id="KW-0812">Transmembrane</keyword>
<dbReference type="FunFam" id="3.40.50.300:FF:000630">
    <property type="entry name" value="ATP-binding cassette (ABC) transporter, putative"/>
    <property type="match status" value="1"/>
</dbReference>
<dbReference type="SMART" id="SM00710">
    <property type="entry name" value="PbH1"/>
    <property type="match status" value="7"/>
</dbReference>
<organism evidence="13">
    <name type="scientific">Aureococcus anophagefferens</name>
    <name type="common">Harmful bloom alga</name>
    <dbReference type="NCBI Taxonomy" id="44056"/>
    <lineage>
        <taxon>Eukaryota</taxon>
        <taxon>Sar</taxon>
        <taxon>Stramenopiles</taxon>
        <taxon>Ochrophyta</taxon>
        <taxon>Pelagophyceae</taxon>
        <taxon>Pelagomonadales</taxon>
        <taxon>Pelagomonadaceae</taxon>
        <taxon>Aureococcus</taxon>
    </lineage>
</organism>
<protein>
    <recommendedName>
        <fullName evidence="14">ABC transporter</fullName>
    </recommendedName>
</protein>
<dbReference type="GeneID" id="20228202"/>
<feature type="transmembrane region" description="Helical" evidence="9">
    <location>
        <begin position="730"/>
        <end position="749"/>
    </location>
</feature>
<dbReference type="SUPFAM" id="SSF90123">
    <property type="entry name" value="ABC transporter transmembrane region"/>
    <property type="match status" value="2"/>
</dbReference>
<feature type="domain" description="ABC transporter" evidence="10">
    <location>
        <begin position="1299"/>
        <end position="1517"/>
    </location>
</feature>
<evidence type="ECO:0000256" key="7">
    <source>
        <dbReference type="ARBA" id="ARBA00022989"/>
    </source>
</evidence>
<evidence type="ECO:0000259" key="10">
    <source>
        <dbReference type="PROSITE" id="PS50893"/>
    </source>
</evidence>
<evidence type="ECO:0000256" key="9">
    <source>
        <dbReference type="SAM" id="Phobius"/>
    </source>
</evidence>
<dbReference type="PANTHER" id="PTHR24223">
    <property type="entry name" value="ATP-BINDING CASSETTE SUB-FAMILY C"/>
    <property type="match status" value="1"/>
</dbReference>
<keyword evidence="6" id="KW-0067">ATP-binding</keyword>
<dbReference type="EMBL" id="GL833125">
    <property type="protein sequence ID" value="EGB09656.1"/>
    <property type="molecule type" value="Genomic_DNA"/>
</dbReference>
<dbReference type="SUPFAM" id="SSF52540">
    <property type="entry name" value="P-loop containing nucleoside triphosphate hydrolases"/>
    <property type="match status" value="2"/>
</dbReference>
<feature type="domain" description="ABC transporter" evidence="10">
    <location>
        <begin position="1906"/>
        <end position="2136"/>
    </location>
</feature>
<dbReference type="InParanoid" id="F0Y696"/>
<keyword evidence="8 9" id="KW-0472">Membrane</keyword>
<keyword evidence="13" id="KW-1185">Reference proteome</keyword>
<dbReference type="CDD" id="cd03244">
    <property type="entry name" value="ABCC_MRP_domain2"/>
    <property type="match status" value="1"/>
</dbReference>
<feature type="transmembrane region" description="Helical" evidence="9">
    <location>
        <begin position="1127"/>
        <end position="1145"/>
    </location>
</feature>
<dbReference type="FunCoup" id="F0Y696">
    <property type="interactions" value="3"/>
</dbReference>
<proteinExistence type="predicted"/>
<evidence type="ECO:0000313" key="13">
    <source>
        <dbReference type="Proteomes" id="UP000002729"/>
    </source>
</evidence>
<feature type="domain" description="ABC transmembrane type-1" evidence="11">
    <location>
        <begin position="1001"/>
        <end position="1269"/>
    </location>
</feature>
<keyword evidence="4" id="KW-0677">Repeat</keyword>
<dbReference type="GO" id="GO:0005524">
    <property type="term" value="F:ATP binding"/>
    <property type="evidence" value="ECO:0007669"/>
    <property type="project" value="UniProtKB-KW"/>
</dbReference>
<dbReference type="InterPro" id="IPR017871">
    <property type="entry name" value="ABC_transporter-like_CS"/>
</dbReference>
<evidence type="ECO:0008006" key="14">
    <source>
        <dbReference type="Google" id="ProtNLM"/>
    </source>
</evidence>
<evidence type="ECO:0000259" key="11">
    <source>
        <dbReference type="PROSITE" id="PS50929"/>
    </source>
</evidence>
<evidence type="ECO:0000256" key="6">
    <source>
        <dbReference type="ARBA" id="ARBA00022840"/>
    </source>
</evidence>
<dbReference type="GO" id="GO:0016020">
    <property type="term" value="C:membrane"/>
    <property type="evidence" value="ECO:0007669"/>
    <property type="project" value="UniProtKB-SubCell"/>
</dbReference>
<dbReference type="Gene3D" id="1.20.1560.10">
    <property type="entry name" value="ABC transporter type 1, transmembrane domain"/>
    <property type="match status" value="2"/>
</dbReference>
<feature type="transmembrane region" description="Helical" evidence="9">
    <location>
        <begin position="790"/>
        <end position="813"/>
    </location>
</feature>
<dbReference type="Pfam" id="PF13229">
    <property type="entry name" value="Beta_helix"/>
    <property type="match status" value="1"/>
</dbReference>
<feature type="transmembrane region" description="Helical" evidence="9">
    <location>
        <begin position="1699"/>
        <end position="1718"/>
    </location>
</feature>
<dbReference type="GO" id="GO:0016887">
    <property type="term" value="F:ATP hydrolysis activity"/>
    <property type="evidence" value="ECO:0007669"/>
    <property type="project" value="InterPro"/>
</dbReference>
<evidence type="ECO:0000256" key="2">
    <source>
        <dbReference type="ARBA" id="ARBA00022448"/>
    </source>
</evidence>
<evidence type="ECO:0000256" key="1">
    <source>
        <dbReference type="ARBA" id="ARBA00004141"/>
    </source>
</evidence>
<reference evidence="12 13" key="1">
    <citation type="journal article" date="2011" name="Proc. Natl. Acad. Sci. U.S.A.">
        <title>Niche of harmful alga Aureococcus anophagefferens revealed through ecogenomics.</title>
        <authorList>
            <person name="Gobler C.J."/>
            <person name="Berry D.L."/>
            <person name="Dyhrman S.T."/>
            <person name="Wilhelm S.W."/>
            <person name="Salamov A."/>
            <person name="Lobanov A.V."/>
            <person name="Zhang Y."/>
            <person name="Collier J.L."/>
            <person name="Wurch L.L."/>
            <person name="Kustka A.B."/>
            <person name="Dill B.D."/>
            <person name="Shah M."/>
            <person name="VerBerkmoes N.C."/>
            <person name="Kuo A."/>
            <person name="Terry A."/>
            <person name="Pangilinan J."/>
            <person name="Lindquist E.A."/>
            <person name="Lucas S."/>
            <person name="Paulsen I.T."/>
            <person name="Hattenrath-Lehmann T.K."/>
            <person name="Talmage S.C."/>
            <person name="Walker E.A."/>
            <person name="Koch F."/>
            <person name="Burson A.M."/>
            <person name="Marcoval M.A."/>
            <person name="Tang Y.Z."/>
            <person name="Lecleir G.R."/>
            <person name="Coyne K.J."/>
            <person name="Berg G.M."/>
            <person name="Bertrand E.M."/>
            <person name="Saito M.A."/>
            <person name="Gladyshev V.N."/>
            <person name="Grigoriev I.V."/>
        </authorList>
    </citation>
    <scope>NUCLEOTIDE SEQUENCE [LARGE SCALE GENOMIC DNA]</scope>
    <source>
        <strain evidence="13">CCMP 1984</strain>
    </source>
</reference>
<dbReference type="GO" id="GO:0140359">
    <property type="term" value="F:ABC-type transporter activity"/>
    <property type="evidence" value="ECO:0007669"/>
    <property type="project" value="InterPro"/>
</dbReference>
<dbReference type="CDD" id="cd18579">
    <property type="entry name" value="ABC_6TM_ABCC_D1"/>
    <property type="match status" value="1"/>
</dbReference>
<dbReference type="InterPro" id="IPR003593">
    <property type="entry name" value="AAA+_ATPase"/>
</dbReference>
<dbReference type="Pfam" id="PF00005">
    <property type="entry name" value="ABC_tran"/>
    <property type="match status" value="2"/>
</dbReference>
<feature type="transmembrane region" description="Helical" evidence="9">
    <location>
        <begin position="1724"/>
        <end position="1743"/>
    </location>
</feature>
<dbReference type="PROSITE" id="PS50893">
    <property type="entry name" value="ABC_TRANSPORTER_2"/>
    <property type="match status" value="2"/>
</dbReference>
<keyword evidence="5" id="KW-0547">Nucleotide-binding</keyword>
<keyword evidence="2" id="KW-0813">Transport</keyword>
<feature type="domain" description="ABC transmembrane type-1" evidence="11">
    <location>
        <begin position="1589"/>
        <end position="1862"/>
    </location>
</feature>
<dbReference type="InterPro" id="IPR050173">
    <property type="entry name" value="ABC_transporter_C-like"/>
</dbReference>
<dbReference type="InterPro" id="IPR003439">
    <property type="entry name" value="ABC_transporter-like_ATP-bd"/>
</dbReference>